<comment type="caution">
    <text evidence="2">The sequence shown here is derived from an EMBL/GenBank/DDBJ whole genome shotgun (WGS) entry which is preliminary data.</text>
</comment>
<evidence type="ECO:0000256" key="1">
    <source>
        <dbReference type="SAM" id="Phobius"/>
    </source>
</evidence>
<keyword evidence="1" id="KW-0812">Transmembrane</keyword>
<evidence type="ECO:0000313" key="2">
    <source>
        <dbReference type="EMBL" id="KKN74058.1"/>
    </source>
</evidence>
<proteinExistence type="predicted"/>
<keyword evidence="1" id="KW-0472">Membrane</keyword>
<dbReference type="EMBL" id="LAZR01000332">
    <property type="protein sequence ID" value="KKN74058.1"/>
    <property type="molecule type" value="Genomic_DNA"/>
</dbReference>
<keyword evidence="1" id="KW-1133">Transmembrane helix</keyword>
<protein>
    <submittedName>
        <fullName evidence="2">Uncharacterized protein</fullName>
    </submittedName>
</protein>
<sequence>MIKKWYIWLLIVLLAGGIGVWFFAPVTPLRVTISSFEFHNQAGNDWLRVVWKIYNPSSSYAEDIIVETAHFDGGSWLSPIKSSSGYTIAGGDFTEFVTTMATRVAPKCYLGIGTMTINETPTSYNMCQAQEPPMYLQVKVRWTAAGYFRREVVRGFALRAEGHREGI</sequence>
<name>A0A0F9W7N2_9ZZZZ</name>
<accession>A0A0F9W7N2</accession>
<reference evidence="2" key="1">
    <citation type="journal article" date="2015" name="Nature">
        <title>Complex archaea that bridge the gap between prokaryotes and eukaryotes.</title>
        <authorList>
            <person name="Spang A."/>
            <person name="Saw J.H."/>
            <person name="Jorgensen S.L."/>
            <person name="Zaremba-Niedzwiedzka K."/>
            <person name="Martijn J."/>
            <person name="Lind A.E."/>
            <person name="van Eijk R."/>
            <person name="Schleper C."/>
            <person name="Guy L."/>
            <person name="Ettema T.J."/>
        </authorList>
    </citation>
    <scope>NUCLEOTIDE SEQUENCE</scope>
</reference>
<dbReference type="AlphaFoldDB" id="A0A0F9W7N2"/>
<feature type="transmembrane region" description="Helical" evidence="1">
    <location>
        <begin position="5"/>
        <end position="24"/>
    </location>
</feature>
<gene>
    <name evidence="2" type="ORF">LCGC14_0393980</name>
</gene>
<organism evidence="2">
    <name type="scientific">marine sediment metagenome</name>
    <dbReference type="NCBI Taxonomy" id="412755"/>
    <lineage>
        <taxon>unclassified sequences</taxon>
        <taxon>metagenomes</taxon>
        <taxon>ecological metagenomes</taxon>
    </lineage>
</organism>